<proteinExistence type="predicted"/>
<feature type="region of interest" description="Disordered" evidence="1">
    <location>
        <begin position="268"/>
        <end position="298"/>
    </location>
</feature>
<dbReference type="HOGENOM" id="CLU_356060_0_0_1"/>
<evidence type="ECO:0000256" key="1">
    <source>
        <dbReference type="SAM" id="MobiDB-lite"/>
    </source>
</evidence>
<dbReference type="KEGG" id="pfj:MYCFIDRAFT_179775"/>
<protein>
    <submittedName>
        <fullName evidence="2">Uncharacterized protein</fullName>
    </submittedName>
</protein>
<gene>
    <name evidence="2" type="ORF">MYCFIDRAFT_179775</name>
</gene>
<keyword evidence="3" id="KW-1185">Reference proteome</keyword>
<organism evidence="2 3">
    <name type="scientific">Pseudocercospora fijiensis (strain CIRAD86)</name>
    <name type="common">Black leaf streak disease fungus</name>
    <name type="synonym">Mycosphaerella fijiensis</name>
    <dbReference type="NCBI Taxonomy" id="383855"/>
    <lineage>
        <taxon>Eukaryota</taxon>
        <taxon>Fungi</taxon>
        <taxon>Dikarya</taxon>
        <taxon>Ascomycota</taxon>
        <taxon>Pezizomycotina</taxon>
        <taxon>Dothideomycetes</taxon>
        <taxon>Dothideomycetidae</taxon>
        <taxon>Mycosphaerellales</taxon>
        <taxon>Mycosphaerellaceae</taxon>
        <taxon>Pseudocercospora</taxon>
    </lineage>
</organism>
<sequence>MESTSLNRLCTPTPTPTMLAATRNYIGSLIPLEVVGGGFAFAEQPIDCIAISYVELFKNLLDVCLLTVICTAKPSLSALFGHARHSCPRVENLQPPAALGCAIHYHSTERARSFYAEMFGTGGAVLAEENSSDTSPPSTAIRECRLKLINLVNSLLQLARLTSYHIEKSRGPKGGLDRRDGRAWGGEQGRGVNFEIADYKTPTCIRHLSAVKSVVSACTDFHPPCPNHHQAHVCRAKKLQAPRLHIAREQRQGDSSILCPNHLQAHRCKSKKLQAPRPDPTREQRQDDGSIPYPSHLQAHRRSAEIQFAGDGKTRSYPIPISSKLIDKAQKRRHYAQIQLAGGGKTAAYHTPITFRLMDKAKKRRHYAQIQFAGGGKTAAYHIPITSKLTGKVKMGTAYLISVIFKLIGKVKNMICPNHLQACGKGQESQAPRPDAACPIPIIPKLVDKAKKLQAACPDTNRGCMPHSNHPQACGQGQEALEATPRYNSTHLIPNHLRLHGQYQDASTGYARYHSRQHASSQPSASSWTLPNHLQAHGEGQEAPGATRRHNSRHLISAISSPWARPRSFRCHAQTQLAAPHLSHLQPMGKAKKLQMPRADTTRGTSSQPSPAHRQGQEASGATRRHNSRHLISAISSPRARPRSFRCHVQTYLAAPHPNRLQLMGRAKKLQVPRLHTTHQEAEAATPCDAPRLGGSYELWRDDLRPSAESRAFFAPIPSRVLRNAGVHTTMRRGDVDAFKLISVGLGEFDGYESNRCECCRDGNLAMFLEENFEDPRRLNGVSPDLPR</sequence>
<dbReference type="GeneID" id="19334214"/>
<dbReference type="EMBL" id="KB446565">
    <property type="protein sequence ID" value="EME77523.1"/>
    <property type="molecule type" value="Genomic_DNA"/>
</dbReference>
<dbReference type="AlphaFoldDB" id="M3AK21"/>
<dbReference type="RefSeq" id="XP_007931953.1">
    <property type="nucleotide sequence ID" value="XM_007933762.1"/>
</dbReference>
<evidence type="ECO:0000313" key="3">
    <source>
        <dbReference type="Proteomes" id="UP000016932"/>
    </source>
</evidence>
<accession>M3AK21</accession>
<name>M3AK21_PSEFD</name>
<feature type="compositionally biased region" description="Basic and acidic residues" evidence="1">
    <location>
        <begin position="279"/>
        <end position="288"/>
    </location>
</feature>
<feature type="region of interest" description="Disordered" evidence="1">
    <location>
        <begin position="580"/>
        <end position="643"/>
    </location>
</feature>
<evidence type="ECO:0000313" key="2">
    <source>
        <dbReference type="EMBL" id="EME77523.1"/>
    </source>
</evidence>
<feature type="region of interest" description="Disordered" evidence="1">
    <location>
        <begin position="510"/>
        <end position="550"/>
    </location>
</feature>
<feature type="compositionally biased region" description="Polar residues" evidence="1">
    <location>
        <begin position="518"/>
        <end position="532"/>
    </location>
</feature>
<dbReference type="VEuPathDB" id="FungiDB:MYCFIDRAFT_179775"/>
<reference evidence="2 3" key="1">
    <citation type="journal article" date="2012" name="PLoS Pathog.">
        <title>Diverse lifestyles and strategies of plant pathogenesis encoded in the genomes of eighteen Dothideomycetes fungi.</title>
        <authorList>
            <person name="Ohm R.A."/>
            <person name="Feau N."/>
            <person name="Henrissat B."/>
            <person name="Schoch C.L."/>
            <person name="Horwitz B.A."/>
            <person name="Barry K.W."/>
            <person name="Condon B.J."/>
            <person name="Copeland A.C."/>
            <person name="Dhillon B."/>
            <person name="Glaser F."/>
            <person name="Hesse C.N."/>
            <person name="Kosti I."/>
            <person name="LaButti K."/>
            <person name="Lindquist E.A."/>
            <person name="Lucas S."/>
            <person name="Salamov A.A."/>
            <person name="Bradshaw R.E."/>
            <person name="Ciuffetti L."/>
            <person name="Hamelin R.C."/>
            <person name="Kema G.H.J."/>
            <person name="Lawrence C."/>
            <person name="Scott J.A."/>
            <person name="Spatafora J.W."/>
            <person name="Turgeon B.G."/>
            <person name="de Wit P.J.G.M."/>
            <person name="Zhong S."/>
            <person name="Goodwin S.B."/>
            <person name="Grigoriev I.V."/>
        </authorList>
    </citation>
    <scope>NUCLEOTIDE SEQUENCE [LARGE SCALE GENOMIC DNA]</scope>
    <source>
        <strain evidence="2 3">CIRAD86</strain>
    </source>
</reference>
<dbReference type="Proteomes" id="UP000016932">
    <property type="component" value="Unassembled WGS sequence"/>
</dbReference>